<reference evidence="6 7" key="1">
    <citation type="submission" date="2019-06" db="EMBL/GenBank/DDBJ databases">
        <title>Sequencing the genomes of 1000 actinobacteria strains.</title>
        <authorList>
            <person name="Klenk H.-P."/>
        </authorList>
    </citation>
    <scope>NUCLEOTIDE SEQUENCE [LARGE SCALE GENOMIC DNA]</scope>
    <source>
        <strain evidence="6 7">DSM 12362</strain>
    </source>
</reference>
<dbReference type="RefSeq" id="WP_238329641.1">
    <property type="nucleotide sequence ID" value="NZ_BAAAIL010000004.1"/>
</dbReference>
<dbReference type="SUPFAM" id="SSF51905">
    <property type="entry name" value="FAD/NAD(P)-binding domain"/>
    <property type="match status" value="1"/>
</dbReference>
<sequence>MAGRAVVTAGGTLEPLPPDERVLVVGAGPVGQTAALLLARYGIPVTVLEARQRREPVGSRLICQQRDVLDVWSWCGATTIVREGLTWRRARTFYRDRDLFALDLPDPGDSPLPPFVNISQARTEEVLDALLEAEPLVDVRWGHEVQVITQDADGVTLGVRTAHGEEQVPGGGSTPASPTWTTWRGSSRPCSVGGLPRRCSTATRPSGSRRPARTSR</sequence>
<proteinExistence type="predicted"/>
<dbReference type="Proteomes" id="UP000315133">
    <property type="component" value="Unassembled WGS sequence"/>
</dbReference>
<dbReference type="GO" id="GO:0016709">
    <property type="term" value="F:oxidoreductase activity, acting on paired donors, with incorporation or reduction of molecular oxygen, NAD(P)H as one donor, and incorporation of one atom of oxygen"/>
    <property type="evidence" value="ECO:0007669"/>
    <property type="project" value="UniProtKB-ARBA"/>
</dbReference>
<protein>
    <submittedName>
        <fullName evidence="6">FAD binding domain-containing protein</fullName>
    </submittedName>
</protein>
<accession>A0A543KPJ1</accession>
<dbReference type="InterPro" id="IPR050641">
    <property type="entry name" value="RIFMO-like"/>
</dbReference>
<dbReference type="EMBL" id="VFPU01000001">
    <property type="protein sequence ID" value="TQM96976.1"/>
    <property type="molecule type" value="Genomic_DNA"/>
</dbReference>
<evidence type="ECO:0000256" key="2">
    <source>
        <dbReference type="ARBA" id="ARBA00022630"/>
    </source>
</evidence>
<dbReference type="InterPro" id="IPR036188">
    <property type="entry name" value="FAD/NAD-bd_sf"/>
</dbReference>
<comment type="cofactor">
    <cofactor evidence="1">
        <name>FAD</name>
        <dbReference type="ChEBI" id="CHEBI:57692"/>
    </cofactor>
</comment>
<comment type="caution">
    <text evidence="6">The sequence shown here is derived from an EMBL/GenBank/DDBJ whole genome shotgun (WGS) entry which is preliminary data.</text>
</comment>
<dbReference type="PANTHER" id="PTHR43004">
    <property type="entry name" value="TRK SYSTEM POTASSIUM UPTAKE PROTEIN"/>
    <property type="match status" value="1"/>
</dbReference>
<dbReference type="AlphaFoldDB" id="A0A543KPJ1"/>
<dbReference type="Pfam" id="PF01494">
    <property type="entry name" value="FAD_binding_3"/>
    <property type="match status" value="1"/>
</dbReference>
<feature type="domain" description="FAD-binding" evidence="5">
    <location>
        <begin position="21"/>
        <end position="165"/>
    </location>
</feature>
<dbReference type="Gene3D" id="3.50.50.60">
    <property type="entry name" value="FAD/NAD(P)-binding domain"/>
    <property type="match status" value="1"/>
</dbReference>
<evidence type="ECO:0000313" key="7">
    <source>
        <dbReference type="Proteomes" id="UP000315133"/>
    </source>
</evidence>
<evidence type="ECO:0000313" key="6">
    <source>
        <dbReference type="EMBL" id="TQM96976.1"/>
    </source>
</evidence>
<feature type="compositionally biased region" description="Polar residues" evidence="4">
    <location>
        <begin position="174"/>
        <end position="189"/>
    </location>
</feature>
<gene>
    <name evidence="6" type="ORF">FB476_1870</name>
</gene>
<evidence type="ECO:0000256" key="1">
    <source>
        <dbReference type="ARBA" id="ARBA00001974"/>
    </source>
</evidence>
<dbReference type="GO" id="GO:0071949">
    <property type="term" value="F:FAD binding"/>
    <property type="evidence" value="ECO:0007669"/>
    <property type="project" value="InterPro"/>
</dbReference>
<dbReference type="PANTHER" id="PTHR43004:SF19">
    <property type="entry name" value="BINDING MONOOXYGENASE, PUTATIVE (JCVI)-RELATED"/>
    <property type="match status" value="1"/>
</dbReference>
<keyword evidence="3" id="KW-0274">FAD</keyword>
<keyword evidence="2" id="KW-0285">Flavoprotein</keyword>
<evidence type="ECO:0000259" key="5">
    <source>
        <dbReference type="Pfam" id="PF01494"/>
    </source>
</evidence>
<keyword evidence="7" id="KW-1185">Reference proteome</keyword>
<name>A0A543KPJ1_9MICO</name>
<evidence type="ECO:0000256" key="4">
    <source>
        <dbReference type="SAM" id="MobiDB-lite"/>
    </source>
</evidence>
<organism evidence="6 7">
    <name type="scientific">Ornithinimicrobium humiphilum</name>
    <dbReference type="NCBI Taxonomy" id="125288"/>
    <lineage>
        <taxon>Bacteria</taxon>
        <taxon>Bacillati</taxon>
        <taxon>Actinomycetota</taxon>
        <taxon>Actinomycetes</taxon>
        <taxon>Micrococcales</taxon>
        <taxon>Ornithinimicrobiaceae</taxon>
        <taxon>Ornithinimicrobium</taxon>
    </lineage>
</organism>
<dbReference type="InterPro" id="IPR002938">
    <property type="entry name" value="FAD-bd"/>
</dbReference>
<feature type="region of interest" description="Disordered" evidence="4">
    <location>
        <begin position="163"/>
        <end position="216"/>
    </location>
</feature>
<evidence type="ECO:0000256" key="3">
    <source>
        <dbReference type="ARBA" id="ARBA00022827"/>
    </source>
</evidence>